<dbReference type="Proteomes" id="UP000323917">
    <property type="component" value="Chromosome"/>
</dbReference>
<reference evidence="7 8" key="1">
    <citation type="submission" date="2019-08" db="EMBL/GenBank/DDBJ databases">
        <title>Deep-cultivation of Planctomycetes and their phenomic and genomic characterization uncovers novel biology.</title>
        <authorList>
            <person name="Wiegand S."/>
            <person name="Jogler M."/>
            <person name="Boedeker C."/>
            <person name="Pinto D."/>
            <person name="Vollmers J."/>
            <person name="Rivas-Marin E."/>
            <person name="Kohn T."/>
            <person name="Peeters S.H."/>
            <person name="Heuer A."/>
            <person name="Rast P."/>
            <person name="Oberbeckmann S."/>
            <person name="Bunk B."/>
            <person name="Jeske O."/>
            <person name="Meyerdierks A."/>
            <person name="Storesund J.E."/>
            <person name="Kallscheuer N."/>
            <person name="Luecker S."/>
            <person name="Lage O.M."/>
            <person name="Pohl T."/>
            <person name="Merkel B.J."/>
            <person name="Hornburger P."/>
            <person name="Mueller R.-W."/>
            <person name="Bruemmer F."/>
            <person name="Labrenz M."/>
            <person name="Spormann A.M."/>
            <person name="Op den Camp H."/>
            <person name="Overmann J."/>
            <person name="Amann R."/>
            <person name="Jetten M.S.M."/>
            <person name="Mascher T."/>
            <person name="Medema M.H."/>
            <person name="Devos D.P."/>
            <person name="Kaster A.-K."/>
            <person name="Ovreas L."/>
            <person name="Rohde M."/>
            <person name="Galperin M.Y."/>
            <person name="Jogler C."/>
        </authorList>
    </citation>
    <scope>NUCLEOTIDE SEQUENCE [LARGE SCALE GENOMIC DNA]</scope>
    <source>
        <strain evidence="7 8">Pr1d</strain>
    </source>
</reference>
<proteinExistence type="inferred from homology"/>
<dbReference type="Gene3D" id="1.10.10.10">
    <property type="entry name" value="Winged helix-like DNA-binding domain superfamily/Winged helix DNA-binding domain"/>
    <property type="match status" value="1"/>
</dbReference>
<evidence type="ECO:0000256" key="5">
    <source>
        <dbReference type="ARBA" id="ARBA00023163"/>
    </source>
</evidence>
<dbReference type="RefSeq" id="WP_148072240.1">
    <property type="nucleotide sequence ID" value="NZ_CP042913.1"/>
</dbReference>
<dbReference type="CDD" id="cd06171">
    <property type="entry name" value="Sigma70_r4"/>
    <property type="match status" value="1"/>
</dbReference>
<evidence type="ECO:0000313" key="8">
    <source>
        <dbReference type="Proteomes" id="UP000323917"/>
    </source>
</evidence>
<dbReference type="InterPro" id="IPR014284">
    <property type="entry name" value="RNA_pol_sigma-70_dom"/>
</dbReference>
<organism evidence="7 8">
    <name type="scientific">Bythopirellula goksoeyrii</name>
    <dbReference type="NCBI Taxonomy" id="1400387"/>
    <lineage>
        <taxon>Bacteria</taxon>
        <taxon>Pseudomonadati</taxon>
        <taxon>Planctomycetota</taxon>
        <taxon>Planctomycetia</taxon>
        <taxon>Pirellulales</taxon>
        <taxon>Lacipirellulaceae</taxon>
        <taxon>Bythopirellula</taxon>
    </lineage>
</organism>
<dbReference type="AlphaFoldDB" id="A0A5B9Q3D0"/>
<dbReference type="GO" id="GO:0016987">
    <property type="term" value="F:sigma factor activity"/>
    <property type="evidence" value="ECO:0007669"/>
    <property type="project" value="UniProtKB-KW"/>
</dbReference>
<dbReference type="GO" id="GO:0006352">
    <property type="term" value="P:DNA-templated transcription initiation"/>
    <property type="evidence" value="ECO:0007669"/>
    <property type="project" value="InterPro"/>
</dbReference>
<keyword evidence="4" id="KW-0238">DNA-binding</keyword>
<keyword evidence="5" id="KW-0804">Transcription</keyword>
<dbReference type="InterPro" id="IPR013324">
    <property type="entry name" value="RNA_pol_sigma_r3/r4-like"/>
</dbReference>
<dbReference type="InterPro" id="IPR013325">
    <property type="entry name" value="RNA_pol_sigma_r2"/>
</dbReference>
<dbReference type="Gene3D" id="1.10.1740.10">
    <property type="match status" value="1"/>
</dbReference>
<evidence type="ECO:0000256" key="3">
    <source>
        <dbReference type="ARBA" id="ARBA00023082"/>
    </source>
</evidence>
<dbReference type="EMBL" id="CP042913">
    <property type="protein sequence ID" value="QEG33477.1"/>
    <property type="molecule type" value="Genomic_DNA"/>
</dbReference>
<dbReference type="OrthoDB" id="276109at2"/>
<evidence type="ECO:0000256" key="1">
    <source>
        <dbReference type="ARBA" id="ARBA00010641"/>
    </source>
</evidence>
<keyword evidence="2" id="KW-0805">Transcription regulation</keyword>
<gene>
    <name evidence="7" type="primary">sigD_1</name>
    <name evidence="7" type="ORF">Pr1d_07410</name>
</gene>
<dbReference type="KEGG" id="bgok:Pr1d_07410"/>
<dbReference type="PANTHER" id="PTHR43133">
    <property type="entry name" value="RNA POLYMERASE ECF-TYPE SIGMA FACTO"/>
    <property type="match status" value="1"/>
</dbReference>
<feature type="domain" description="RNA polymerase sigma factor 70 region 4 type 2" evidence="6">
    <location>
        <begin position="146"/>
        <end position="197"/>
    </location>
</feature>
<evidence type="ECO:0000259" key="6">
    <source>
        <dbReference type="Pfam" id="PF08281"/>
    </source>
</evidence>
<dbReference type="Pfam" id="PF08281">
    <property type="entry name" value="Sigma70_r4_2"/>
    <property type="match status" value="1"/>
</dbReference>
<dbReference type="InterPro" id="IPR036388">
    <property type="entry name" value="WH-like_DNA-bd_sf"/>
</dbReference>
<dbReference type="SUPFAM" id="SSF88659">
    <property type="entry name" value="Sigma3 and sigma4 domains of RNA polymerase sigma factors"/>
    <property type="match status" value="1"/>
</dbReference>
<comment type="similarity">
    <text evidence="1">Belongs to the sigma-70 factor family. ECF subfamily.</text>
</comment>
<evidence type="ECO:0000256" key="4">
    <source>
        <dbReference type="ARBA" id="ARBA00023125"/>
    </source>
</evidence>
<dbReference type="PANTHER" id="PTHR43133:SF8">
    <property type="entry name" value="RNA POLYMERASE SIGMA FACTOR HI_1459-RELATED"/>
    <property type="match status" value="1"/>
</dbReference>
<evidence type="ECO:0000256" key="2">
    <source>
        <dbReference type="ARBA" id="ARBA00023015"/>
    </source>
</evidence>
<dbReference type="InterPro" id="IPR039425">
    <property type="entry name" value="RNA_pol_sigma-70-like"/>
</dbReference>
<keyword evidence="3" id="KW-0731">Sigma factor</keyword>
<sequence length="220" mass="24843">MVLDESHDSLVQQALEGDKVALADLFAIYQERLRRMVDLRIDQRVQQRVSTSDVLQEAYVDLANQLGNYSRNPVLPFFVWIRRITGQRLAKIHRQHLGAKKRNASLEISLYRGGVPNATSFALASNLAGSFISVSGKAMQIEREVKLQEILNSMDTEDREILAMRHYEQLSNGEVAHVLGISDAAAGMRHLRALRRLKEALSPYGELFDLPGSFSEHDEE</sequence>
<dbReference type="GO" id="GO:0003677">
    <property type="term" value="F:DNA binding"/>
    <property type="evidence" value="ECO:0007669"/>
    <property type="project" value="UniProtKB-KW"/>
</dbReference>
<protein>
    <submittedName>
        <fullName evidence="7">ECF RNA polymerase sigma factor SigD</fullName>
    </submittedName>
</protein>
<dbReference type="SUPFAM" id="SSF88946">
    <property type="entry name" value="Sigma2 domain of RNA polymerase sigma factors"/>
    <property type="match status" value="1"/>
</dbReference>
<keyword evidence="8" id="KW-1185">Reference proteome</keyword>
<name>A0A5B9Q3D0_9BACT</name>
<dbReference type="InterPro" id="IPR013249">
    <property type="entry name" value="RNA_pol_sigma70_r4_t2"/>
</dbReference>
<accession>A0A5B9Q3D0</accession>
<evidence type="ECO:0000313" key="7">
    <source>
        <dbReference type="EMBL" id="QEG33477.1"/>
    </source>
</evidence>
<dbReference type="NCBIfam" id="TIGR02937">
    <property type="entry name" value="sigma70-ECF"/>
    <property type="match status" value="1"/>
</dbReference>